<protein>
    <submittedName>
        <fullName evidence="1">Uncharacterized protein</fullName>
    </submittedName>
</protein>
<sequence length="416" mass="45604">MAPYTTSLRFPTAILAVNIIGLTLSFLSVVLRLWARHVRNVKWRLSDYTIIASWLFTFGLITSENYTITNGGVGQTTALVTGEQLLLTTKQFIVIGVTSSLAVALVKISILDFLLSIFAAHDRFRLPAYTLMAITAGYGISFAVGTLAGCIPFAANWDKISYPNYKCINTSQFYSAQTIIGAVLDFSVLLLPIPFVWNLLLPLRRKIALTFLFSIGTLVCVISLVRLVYNLNQTYMLTHFTEYAGIAVLLGSLEANLTIICACLPTFPAFSNSFSTWFKSTFSSNNGGLRKLISSFSSKANKPPGGSSKMTSSFVKLSDPEANNAERGPSRDTESESAKIQRQQDRLYPLSVTMATRPSLEGDYYGGSYQQGKNQTHITSNDVRHDPVALEMSNLGTAAEPQSSINVTRSWAVNQA</sequence>
<reference evidence="1" key="1">
    <citation type="submission" date="2022-11" db="EMBL/GenBank/DDBJ databases">
        <title>Genome Sequence of Nemania bipapillata.</title>
        <authorList>
            <person name="Buettner E."/>
        </authorList>
    </citation>
    <scope>NUCLEOTIDE SEQUENCE</scope>
    <source>
        <strain evidence="1">CP14</strain>
    </source>
</reference>
<gene>
    <name evidence="1" type="ORF">ONZ43_g6129</name>
</gene>
<accession>A0ACC2I2H4</accession>
<keyword evidence="2" id="KW-1185">Reference proteome</keyword>
<evidence type="ECO:0000313" key="2">
    <source>
        <dbReference type="Proteomes" id="UP001153334"/>
    </source>
</evidence>
<dbReference type="Proteomes" id="UP001153334">
    <property type="component" value="Unassembled WGS sequence"/>
</dbReference>
<organism evidence="1 2">
    <name type="scientific">Nemania bipapillata</name>
    <dbReference type="NCBI Taxonomy" id="110536"/>
    <lineage>
        <taxon>Eukaryota</taxon>
        <taxon>Fungi</taxon>
        <taxon>Dikarya</taxon>
        <taxon>Ascomycota</taxon>
        <taxon>Pezizomycotina</taxon>
        <taxon>Sordariomycetes</taxon>
        <taxon>Xylariomycetidae</taxon>
        <taxon>Xylariales</taxon>
        <taxon>Xylariaceae</taxon>
        <taxon>Nemania</taxon>
    </lineage>
</organism>
<proteinExistence type="predicted"/>
<dbReference type="EMBL" id="JAPESX010002085">
    <property type="protein sequence ID" value="KAJ8109466.1"/>
    <property type="molecule type" value="Genomic_DNA"/>
</dbReference>
<evidence type="ECO:0000313" key="1">
    <source>
        <dbReference type="EMBL" id="KAJ8109466.1"/>
    </source>
</evidence>
<comment type="caution">
    <text evidence="1">The sequence shown here is derived from an EMBL/GenBank/DDBJ whole genome shotgun (WGS) entry which is preliminary data.</text>
</comment>
<name>A0ACC2I2H4_9PEZI</name>